<keyword evidence="2" id="KW-1185">Reference proteome</keyword>
<evidence type="ECO:0000313" key="1">
    <source>
        <dbReference type="EMBL" id="RCN57120.1"/>
    </source>
</evidence>
<accession>A0A368HHX4</accession>
<dbReference type="Proteomes" id="UP000253250">
    <property type="component" value="Unassembled WGS sequence"/>
</dbReference>
<gene>
    <name evidence="1" type="ORF">C4900_07550</name>
</gene>
<reference evidence="1 2" key="1">
    <citation type="submission" date="2018-02" db="EMBL/GenBank/DDBJ databases">
        <title>Insights into the biology of acidophilic members of the Acidiferrobacteraceae family derived from comparative genomic analyses.</title>
        <authorList>
            <person name="Issotta F."/>
            <person name="Thyssen C."/>
            <person name="Mena C."/>
            <person name="Moya A."/>
            <person name="Bellenberg S."/>
            <person name="Sproer C."/>
            <person name="Covarrubias P.C."/>
            <person name="Sand W."/>
            <person name="Quatrini R."/>
            <person name="Vera M."/>
        </authorList>
    </citation>
    <scope>NUCLEOTIDE SEQUENCE [LARGE SCALE GENOMIC DNA]</scope>
    <source>
        <strain evidence="2">m-1</strain>
    </source>
</reference>
<comment type="caution">
    <text evidence="1">The sequence shown here is derived from an EMBL/GenBank/DDBJ whole genome shotgun (WGS) entry which is preliminary data.</text>
</comment>
<protein>
    <submittedName>
        <fullName evidence="1">Uncharacterized protein</fullName>
    </submittedName>
</protein>
<sequence length="110" mass="11947">MLKNTTLNLPDTLLARTKSYAAAHGTTMTALIRAHLEAITAPDADLREEDALLAYSQGLLSRRDALERLGLRDSAALLVALGEADLPPPYPPPHVIENQATTFAKIWRSS</sequence>
<dbReference type="RefSeq" id="WP_114283457.1">
    <property type="nucleotide sequence ID" value="NZ_PSYR01000002.1"/>
</dbReference>
<evidence type="ECO:0000313" key="2">
    <source>
        <dbReference type="Proteomes" id="UP000253250"/>
    </source>
</evidence>
<dbReference type="AlphaFoldDB" id="A0A368HHX4"/>
<organism evidence="1 2">
    <name type="scientific">Acidiferrobacter thiooxydans</name>
    <dbReference type="NCBI Taxonomy" id="163359"/>
    <lineage>
        <taxon>Bacteria</taxon>
        <taxon>Pseudomonadati</taxon>
        <taxon>Pseudomonadota</taxon>
        <taxon>Gammaproteobacteria</taxon>
        <taxon>Acidiferrobacterales</taxon>
        <taxon>Acidiferrobacteraceae</taxon>
        <taxon>Acidiferrobacter</taxon>
    </lineage>
</organism>
<name>A0A368HHX4_9GAMM</name>
<dbReference type="EMBL" id="PSYR01000002">
    <property type="protein sequence ID" value="RCN57120.1"/>
    <property type="molecule type" value="Genomic_DNA"/>
</dbReference>
<proteinExistence type="predicted"/>